<name>A0A6A6WAZ8_9PEZI</name>
<dbReference type="GeneID" id="54490457"/>
<proteinExistence type="predicted"/>
<protein>
    <submittedName>
        <fullName evidence="1">Acetyl-CoA synthetase-like protein</fullName>
    </submittedName>
</protein>
<dbReference type="Gene3D" id="2.30.38.10">
    <property type="entry name" value="Luciferase, Domain 3"/>
    <property type="match status" value="1"/>
</dbReference>
<dbReference type="PANTHER" id="PTHR24096:SF424">
    <property type="entry name" value="ACETYL-COA SYNTHETASE-LIKE PROTEIN-RELATED"/>
    <property type="match status" value="1"/>
</dbReference>
<keyword evidence="2" id="KW-1185">Reference proteome</keyword>
<dbReference type="PANTHER" id="PTHR24096">
    <property type="entry name" value="LONG-CHAIN-FATTY-ACID--COA LIGASE"/>
    <property type="match status" value="1"/>
</dbReference>
<dbReference type="RefSeq" id="XP_033600752.1">
    <property type="nucleotide sequence ID" value="XM_033749403.1"/>
</dbReference>
<dbReference type="OrthoDB" id="1898221at2759"/>
<dbReference type="EMBL" id="ML996571">
    <property type="protein sequence ID" value="KAF2758301.1"/>
    <property type="molecule type" value="Genomic_DNA"/>
</dbReference>
<dbReference type="Gene3D" id="3.30.300.30">
    <property type="match status" value="1"/>
</dbReference>
<evidence type="ECO:0000313" key="1">
    <source>
        <dbReference type="EMBL" id="KAF2758301.1"/>
    </source>
</evidence>
<gene>
    <name evidence="1" type="ORF">EJ05DRAFT_537697</name>
</gene>
<dbReference type="GO" id="GO:0016405">
    <property type="term" value="F:CoA-ligase activity"/>
    <property type="evidence" value="ECO:0007669"/>
    <property type="project" value="TreeGrafter"/>
</dbReference>
<dbReference type="AlphaFoldDB" id="A0A6A6WAZ8"/>
<dbReference type="InterPro" id="IPR045851">
    <property type="entry name" value="AMP-bd_C_sf"/>
</dbReference>
<sequence length="134" mass="14601">MKGYWNKPKETEETFADGWLKTGGIAVIDDEGEVTIVNQMKVELIKVKGLHVAPAELEALPLENKDVADAAFIGVSMLGPLSDNEERPRAYIIPQEGAIAGEKDISDYLAGRVSKAKRSTGDVIFTKDISKNPE</sequence>
<dbReference type="Proteomes" id="UP000799437">
    <property type="component" value="Unassembled WGS sequence"/>
</dbReference>
<dbReference type="SUPFAM" id="SSF56801">
    <property type="entry name" value="Acetyl-CoA synthetase-like"/>
    <property type="match status" value="1"/>
</dbReference>
<evidence type="ECO:0000313" key="2">
    <source>
        <dbReference type="Proteomes" id="UP000799437"/>
    </source>
</evidence>
<organism evidence="1 2">
    <name type="scientific">Pseudovirgaria hyperparasitica</name>
    <dbReference type="NCBI Taxonomy" id="470096"/>
    <lineage>
        <taxon>Eukaryota</taxon>
        <taxon>Fungi</taxon>
        <taxon>Dikarya</taxon>
        <taxon>Ascomycota</taxon>
        <taxon>Pezizomycotina</taxon>
        <taxon>Dothideomycetes</taxon>
        <taxon>Dothideomycetes incertae sedis</taxon>
        <taxon>Acrospermales</taxon>
        <taxon>Acrospermaceae</taxon>
        <taxon>Pseudovirgaria</taxon>
    </lineage>
</organism>
<accession>A0A6A6WAZ8</accession>
<reference evidence="1" key="1">
    <citation type="journal article" date="2020" name="Stud. Mycol.">
        <title>101 Dothideomycetes genomes: a test case for predicting lifestyles and emergence of pathogens.</title>
        <authorList>
            <person name="Haridas S."/>
            <person name="Albert R."/>
            <person name="Binder M."/>
            <person name="Bloem J."/>
            <person name="Labutti K."/>
            <person name="Salamov A."/>
            <person name="Andreopoulos B."/>
            <person name="Baker S."/>
            <person name="Barry K."/>
            <person name="Bills G."/>
            <person name="Bluhm B."/>
            <person name="Cannon C."/>
            <person name="Castanera R."/>
            <person name="Culley D."/>
            <person name="Daum C."/>
            <person name="Ezra D."/>
            <person name="Gonzalez J."/>
            <person name="Henrissat B."/>
            <person name="Kuo A."/>
            <person name="Liang C."/>
            <person name="Lipzen A."/>
            <person name="Lutzoni F."/>
            <person name="Magnuson J."/>
            <person name="Mondo S."/>
            <person name="Nolan M."/>
            <person name="Ohm R."/>
            <person name="Pangilinan J."/>
            <person name="Park H.-J."/>
            <person name="Ramirez L."/>
            <person name="Alfaro M."/>
            <person name="Sun H."/>
            <person name="Tritt A."/>
            <person name="Yoshinaga Y."/>
            <person name="Zwiers L.-H."/>
            <person name="Turgeon B."/>
            <person name="Goodwin S."/>
            <person name="Spatafora J."/>
            <person name="Crous P."/>
            <person name="Grigoriev I."/>
        </authorList>
    </citation>
    <scope>NUCLEOTIDE SEQUENCE</scope>
    <source>
        <strain evidence="1">CBS 121739</strain>
    </source>
</reference>